<dbReference type="GO" id="GO:0016787">
    <property type="term" value="F:hydrolase activity"/>
    <property type="evidence" value="ECO:0007669"/>
    <property type="project" value="UniProtKB-KW"/>
</dbReference>
<dbReference type="EC" id="3.1.-.-" evidence="9"/>
<keyword evidence="8 9" id="KW-0464">Manganese</keyword>
<dbReference type="CDD" id="cd09722">
    <property type="entry name" value="Cas1_I-B"/>
    <property type="match status" value="1"/>
</dbReference>
<dbReference type="GO" id="GO:0051607">
    <property type="term" value="P:defense response to virus"/>
    <property type="evidence" value="ECO:0007669"/>
    <property type="project" value="UniProtKB-UniRule"/>
</dbReference>
<comment type="subunit">
    <text evidence="9">Homodimer, forms a heterotetramer with a Cas2 homodimer.</text>
</comment>
<keyword evidence="11" id="KW-1185">Reference proteome</keyword>
<sequence>MKKTIYIFSDGELKRKDNTLYYQCHEKKRFLPVEDIKEIMVFGDISFNKQFLELLSQKEILLHYFNYYGYYTGTFYPREHMNSGYMILKQASFYSEEEKRLELAKCFVEGAYKNILQVLKYYRNRGREIEDLITEIQSYYDEQQERCEDINQLMSLEGHTRERYYKAFDSIIQNKDFVFQERSKRPPRNELNTLISFGNTVFYTAVLSEIYKTHLDPRIGFLHATNFRRFSLNLDVAEVFKPIIIDRIIFTIIGKKMITRKDFGKEAGGLYLNERGKRVFIEEFDKRMDTTIQHKELNRKVSYRRLIRMELYKIQKHLMEEEIYQPFVARW</sequence>
<dbReference type="GO" id="GO:0046872">
    <property type="term" value="F:metal ion binding"/>
    <property type="evidence" value="ECO:0007669"/>
    <property type="project" value="UniProtKB-UniRule"/>
</dbReference>
<evidence type="ECO:0000256" key="9">
    <source>
        <dbReference type="HAMAP-Rule" id="MF_01470"/>
    </source>
</evidence>
<evidence type="ECO:0000256" key="2">
    <source>
        <dbReference type="ARBA" id="ARBA00022723"/>
    </source>
</evidence>
<evidence type="ECO:0000256" key="7">
    <source>
        <dbReference type="ARBA" id="ARBA00023125"/>
    </source>
</evidence>
<evidence type="ECO:0000256" key="4">
    <source>
        <dbReference type="ARBA" id="ARBA00022801"/>
    </source>
</evidence>
<dbReference type="InterPro" id="IPR042211">
    <property type="entry name" value="CRISPR-assoc_Cas1_N"/>
</dbReference>
<dbReference type="InterPro" id="IPR042206">
    <property type="entry name" value="CRISPR-assoc_Cas1_C"/>
</dbReference>
<dbReference type="GO" id="GO:0004520">
    <property type="term" value="F:DNA endonuclease activity"/>
    <property type="evidence" value="ECO:0007669"/>
    <property type="project" value="InterPro"/>
</dbReference>
<dbReference type="NCBIfam" id="TIGR03641">
    <property type="entry name" value="cas1_HMARI"/>
    <property type="match status" value="1"/>
</dbReference>
<keyword evidence="5 9" id="KW-0460">Magnesium</keyword>
<gene>
    <name evidence="9" type="primary">cas1</name>
    <name evidence="10" type="ORF">SAMN05192546_10711</name>
</gene>
<evidence type="ECO:0000256" key="3">
    <source>
        <dbReference type="ARBA" id="ARBA00022759"/>
    </source>
</evidence>
<dbReference type="AlphaFoldDB" id="A0A1H3PPU7"/>
<dbReference type="PANTHER" id="PTHR43219:SF1">
    <property type="entry name" value="CRISPR-ASSOCIATED ENDONUCLEASE CAS1"/>
    <property type="match status" value="1"/>
</dbReference>
<comment type="cofactor">
    <cofactor evidence="9">
        <name>Mg(2+)</name>
        <dbReference type="ChEBI" id="CHEBI:18420"/>
    </cofactor>
    <cofactor evidence="9">
        <name>Mn(2+)</name>
        <dbReference type="ChEBI" id="CHEBI:29035"/>
    </cofactor>
</comment>
<protein>
    <recommendedName>
        <fullName evidence="9">CRISPR-associated endonuclease Cas1</fullName>
        <ecNumber evidence="9">3.1.-.-</ecNumber>
    </recommendedName>
</protein>
<dbReference type="Gene3D" id="1.20.120.920">
    <property type="entry name" value="CRISPR-associated endonuclease Cas1, C-terminal domain"/>
    <property type="match status" value="1"/>
</dbReference>
<dbReference type="GO" id="GO:0043571">
    <property type="term" value="P:maintenance of CRISPR repeat elements"/>
    <property type="evidence" value="ECO:0007669"/>
    <property type="project" value="UniProtKB-UniRule"/>
</dbReference>
<comment type="function">
    <text evidence="9">CRISPR (clustered regularly interspaced short palindromic repeat), is an adaptive immune system that provides protection against mobile genetic elements (viruses, transposable elements and conjugative plasmids). CRISPR clusters contain spacers, sequences complementary to antecedent mobile elements, and target invading nucleic acids. CRISPR clusters are transcribed and processed into CRISPR RNA (crRNA). Acts as a dsDNA endonuclease. Involved in the integration of spacer DNA into the CRISPR cassette.</text>
</comment>
<accession>A0A1H3PPU7</accession>
<dbReference type="STRING" id="159292.SAMN05192546_10711"/>
<dbReference type="Proteomes" id="UP000199230">
    <property type="component" value="Unassembled WGS sequence"/>
</dbReference>
<keyword evidence="4 9" id="KW-0378">Hydrolase</keyword>
<evidence type="ECO:0000313" key="11">
    <source>
        <dbReference type="Proteomes" id="UP000199230"/>
    </source>
</evidence>
<dbReference type="OrthoDB" id="9803119at2"/>
<keyword evidence="7 9" id="KW-0238">DNA-binding</keyword>
<feature type="binding site" evidence="9">
    <location>
        <position position="157"/>
    </location>
    <ligand>
        <name>Mn(2+)</name>
        <dbReference type="ChEBI" id="CHEBI:29035"/>
    </ligand>
</feature>
<evidence type="ECO:0000256" key="1">
    <source>
        <dbReference type="ARBA" id="ARBA00022722"/>
    </source>
</evidence>
<keyword evidence="6 9" id="KW-0051">Antiviral defense</keyword>
<evidence type="ECO:0000313" key="10">
    <source>
        <dbReference type="EMBL" id="SDZ02971.1"/>
    </source>
</evidence>
<keyword evidence="3 9" id="KW-0255">Endonuclease</keyword>
<dbReference type="Gene3D" id="3.100.10.20">
    <property type="entry name" value="CRISPR-associated endonuclease Cas1, N-terminal domain"/>
    <property type="match status" value="1"/>
</dbReference>
<dbReference type="Pfam" id="PF01867">
    <property type="entry name" value="Cas_Cas1"/>
    <property type="match status" value="1"/>
</dbReference>
<evidence type="ECO:0000256" key="8">
    <source>
        <dbReference type="ARBA" id="ARBA00023211"/>
    </source>
</evidence>
<dbReference type="HAMAP" id="MF_01470">
    <property type="entry name" value="Cas1"/>
    <property type="match status" value="1"/>
</dbReference>
<dbReference type="InterPro" id="IPR002729">
    <property type="entry name" value="CRISPR-assoc_Cas1"/>
</dbReference>
<dbReference type="InterPro" id="IPR019858">
    <property type="entry name" value="CRISPR-assoc_Cas1_HMARI/TNEAP"/>
</dbReference>
<dbReference type="PANTHER" id="PTHR43219">
    <property type="entry name" value="CRISPR-ASSOCIATED ENDONUCLEASE CAS1"/>
    <property type="match status" value="1"/>
</dbReference>
<evidence type="ECO:0000256" key="6">
    <source>
        <dbReference type="ARBA" id="ARBA00023118"/>
    </source>
</evidence>
<feature type="binding site" evidence="9">
    <location>
        <position position="223"/>
    </location>
    <ligand>
        <name>Mn(2+)</name>
        <dbReference type="ChEBI" id="CHEBI:29035"/>
    </ligand>
</feature>
<organism evidence="10 11">
    <name type="scientific">Tindallia californiensis</name>
    <dbReference type="NCBI Taxonomy" id="159292"/>
    <lineage>
        <taxon>Bacteria</taxon>
        <taxon>Bacillati</taxon>
        <taxon>Bacillota</taxon>
        <taxon>Clostridia</taxon>
        <taxon>Peptostreptococcales</taxon>
        <taxon>Tindalliaceae</taxon>
        <taxon>Tindallia</taxon>
    </lineage>
</organism>
<evidence type="ECO:0000256" key="5">
    <source>
        <dbReference type="ARBA" id="ARBA00022842"/>
    </source>
</evidence>
<proteinExistence type="inferred from homology"/>
<dbReference type="RefSeq" id="WP_093314142.1">
    <property type="nucleotide sequence ID" value="NZ_FNPV01000007.1"/>
</dbReference>
<dbReference type="EMBL" id="FNPV01000007">
    <property type="protein sequence ID" value="SDZ02971.1"/>
    <property type="molecule type" value="Genomic_DNA"/>
</dbReference>
<dbReference type="NCBIfam" id="TIGR00287">
    <property type="entry name" value="cas1"/>
    <property type="match status" value="1"/>
</dbReference>
<keyword evidence="2 9" id="KW-0479">Metal-binding</keyword>
<reference evidence="10 11" key="1">
    <citation type="submission" date="2016-10" db="EMBL/GenBank/DDBJ databases">
        <authorList>
            <person name="de Groot N.N."/>
        </authorList>
    </citation>
    <scope>NUCLEOTIDE SEQUENCE [LARGE SCALE GENOMIC DNA]</scope>
    <source>
        <strain evidence="10 11">APO</strain>
    </source>
</reference>
<keyword evidence="1 9" id="KW-0540">Nuclease</keyword>
<dbReference type="GO" id="GO:0003677">
    <property type="term" value="F:DNA binding"/>
    <property type="evidence" value="ECO:0007669"/>
    <property type="project" value="UniProtKB-KW"/>
</dbReference>
<feature type="binding site" evidence="9">
    <location>
        <position position="238"/>
    </location>
    <ligand>
        <name>Mn(2+)</name>
        <dbReference type="ChEBI" id="CHEBI:29035"/>
    </ligand>
</feature>
<comment type="similarity">
    <text evidence="9">Belongs to the CRISPR-associated endonuclease Cas1 family.</text>
</comment>
<name>A0A1H3PPU7_9FIRM</name>